<proteinExistence type="inferred from homology"/>
<evidence type="ECO:0000256" key="6">
    <source>
        <dbReference type="ARBA" id="ARBA00023146"/>
    </source>
</evidence>
<evidence type="ECO:0000256" key="7">
    <source>
        <dbReference type="HAMAP-Rule" id="MF_00044"/>
    </source>
</evidence>
<dbReference type="CDD" id="cd04317">
    <property type="entry name" value="EcAspRS_like_N"/>
    <property type="match status" value="1"/>
</dbReference>
<dbReference type="HAMAP" id="MF_00044">
    <property type="entry name" value="Asp_tRNA_synth_type1"/>
    <property type="match status" value="1"/>
</dbReference>
<sequence length="598" mass="67498">MSDILGDMRRTHHCWELGAADIGKEVVLMGWVQRRRDHGGVIFVDLRDREGITQVVFNPEFTPDVHEKAHVIRNEFVIGVRGKVGARPDGMINPNLKTGEIEVMVTELKLLNEAVTPPFMIEDRVDVSENIRLKHRHLDLRRPALQKNIITRHKASVAVRNFLNDNGFLDLETPVLTRSTPEGARDYLVPSRVNPGKFYALPQSPQLFKQLFMIAGFDRYYQIVRCFRDEDLRAERQPEFTQIDMELAFVGEEDIMAIAEGMMVALFKEIRGIDLQTPFQRLPYDEAIARYGLDKPDIRFGLELKDMSDIVAGSDFKVFASVVKSGGIVKAINVKGGVGFSRKELDDLTDFVAIYKAKGMAWIKVKEDGTWQSPIAKFFSDGEKQAMIERLGIEPGDLILFGADTPKVVNESLGNLRNHLARKLDLIREDEFAFTWVTHFPMFEYDETEKRYQALHHPFTAPLDTDYGKLTDDPLAAKSRAYDMVLNGFEIGGGSIRVHQIELQKKIFAALGMEQAEYEEKFGFLLSALESGAPPHGGIAFGFDRLVMLLCGESSIRDIIAFPKTQKASCLMTNAPAEVDKSQLDELALKIRKISLDS</sequence>
<name>A0A401FZH3_9BACT</name>
<feature type="region of interest" description="Aspartate" evidence="7">
    <location>
        <begin position="206"/>
        <end position="209"/>
    </location>
</feature>
<dbReference type="EMBL" id="BEXT01000001">
    <property type="protein sequence ID" value="GBC62347.1"/>
    <property type="molecule type" value="Genomic_DNA"/>
</dbReference>
<dbReference type="PANTHER" id="PTHR22594:SF5">
    <property type="entry name" value="ASPARTATE--TRNA LIGASE, MITOCHONDRIAL"/>
    <property type="match status" value="1"/>
</dbReference>
<organism evidence="9 10">
    <name type="scientific">Desulfonema ishimotonii</name>
    <dbReference type="NCBI Taxonomy" id="45657"/>
    <lineage>
        <taxon>Bacteria</taxon>
        <taxon>Pseudomonadati</taxon>
        <taxon>Thermodesulfobacteriota</taxon>
        <taxon>Desulfobacteria</taxon>
        <taxon>Desulfobacterales</taxon>
        <taxon>Desulfococcaceae</taxon>
        <taxon>Desulfonema</taxon>
    </lineage>
</organism>
<reference evidence="10" key="1">
    <citation type="submission" date="2017-11" db="EMBL/GenBank/DDBJ databases">
        <authorList>
            <person name="Watanabe M."/>
            <person name="Kojima H."/>
        </authorList>
    </citation>
    <scope>NUCLEOTIDE SEQUENCE [LARGE SCALE GENOMIC DNA]</scope>
    <source>
        <strain evidence="10">Tokyo 01</strain>
    </source>
</reference>
<dbReference type="Gene3D" id="3.30.930.10">
    <property type="entry name" value="Bira Bifunctional Protein, Domain 2"/>
    <property type="match status" value="1"/>
</dbReference>
<keyword evidence="10" id="KW-1185">Reference proteome</keyword>
<feature type="binding site" evidence="7">
    <location>
        <begin position="542"/>
        <end position="545"/>
    </location>
    <ligand>
        <name>ATP</name>
        <dbReference type="ChEBI" id="CHEBI:30616"/>
    </ligand>
</feature>
<evidence type="ECO:0000259" key="8">
    <source>
        <dbReference type="PROSITE" id="PS50862"/>
    </source>
</evidence>
<dbReference type="InterPro" id="IPR045864">
    <property type="entry name" value="aa-tRNA-synth_II/BPL/LPL"/>
</dbReference>
<feature type="binding site" evidence="7">
    <location>
        <position position="237"/>
    </location>
    <ligand>
        <name>ATP</name>
        <dbReference type="ChEBI" id="CHEBI:30616"/>
    </ligand>
</feature>
<evidence type="ECO:0000256" key="5">
    <source>
        <dbReference type="ARBA" id="ARBA00022917"/>
    </source>
</evidence>
<evidence type="ECO:0000313" key="10">
    <source>
        <dbReference type="Proteomes" id="UP000288096"/>
    </source>
</evidence>
<keyword evidence="2 7" id="KW-0436">Ligase</keyword>
<dbReference type="InterPro" id="IPR047090">
    <property type="entry name" value="AspRS_core"/>
</dbReference>
<feature type="binding site" evidence="7">
    <location>
        <begin position="228"/>
        <end position="230"/>
    </location>
    <ligand>
        <name>ATP</name>
        <dbReference type="ChEBI" id="CHEBI:30616"/>
    </ligand>
</feature>
<gene>
    <name evidence="7" type="primary">aspS</name>
    <name evidence="9" type="ORF">DENIS_3316</name>
</gene>
<dbReference type="InterPro" id="IPR047089">
    <property type="entry name" value="Asp-tRNA-ligase_1_N"/>
</dbReference>
<dbReference type="RefSeq" id="WP_124329522.1">
    <property type="nucleotide sequence ID" value="NZ_BEXT01000001.1"/>
</dbReference>
<dbReference type="GO" id="GO:0050560">
    <property type="term" value="F:aspartate-tRNA(Asn) ligase activity"/>
    <property type="evidence" value="ECO:0007669"/>
    <property type="project" value="UniProtKB-EC"/>
</dbReference>
<dbReference type="GO" id="GO:0005524">
    <property type="term" value="F:ATP binding"/>
    <property type="evidence" value="ECO:0007669"/>
    <property type="project" value="UniProtKB-UniRule"/>
</dbReference>
<feature type="domain" description="Aminoacyl-transfer RNA synthetases class-II family profile" evidence="8">
    <location>
        <begin position="158"/>
        <end position="563"/>
    </location>
</feature>
<evidence type="ECO:0000256" key="2">
    <source>
        <dbReference type="ARBA" id="ARBA00022598"/>
    </source>
</evidence>
<dbReference type="NCBIfam" id="NF001750">
    <property type="entry name" value="PRK00476.1"/>
    <property type="match status" value="1"/>
</dbReference>
<comment type="function">
    <text evidence="7">Aspartyl-tRNA synthetase with relaxed tRNA specificity since it is able to aspartylate not only its cognate tRNA(Asp) but also tRNA(Asn). Reaction proceeds in two steps: L-aspartate is first activated by ATP to form Asp-AMP and then transferred to the acceptor end of tRNA(Asp/Asn).</text>
</comment>
<dbReference type="InterPro" id="IPR004115">
    <property type="entry name" value="GAD-like_sf"/>
</dbReference>
<dbReference type="PROSITE" id="PS50862">
    <property type="entry name" value="AA_TRNA_LIGASE_II"/>
    <property type="match status" value="1"/>
</dbReference>
<dbReference type="GO" id="GO:0003676">
    <property type="term" value="F:nucleic acid binding"/>
    <property type="evidence" value="ECO:0007669"/>
    <property type="project" value="InterPro"/>
</dbReference>
<feature type="binding site" evidence="7">
    <location>
        <position position="456"/>
    </location>
    <ligand>
        <name>L-aspartate</name>
        <dbReference type="ChEBI" id="CHEBI:29991"/>
    </ligand>
</feature>
<feature type="binding site" evidence="7">
    <location>
        <position position="228"/>
    </location>
    <ligand>
        <name>L-aspartate</name>
        <dbReference type="ChEBI" id="CHEBI:29991"/>
    </ligand>
</feature>
<feature type="binding site" evidence="7">
    <location>
        <position position="490"/>
    </location>
    <ligand>
        <name>ATP</name>
        <dbReference type="ChEBI" id="CHEBI:30616"/>
    </ligand>
</feature>
<comment type="caution">
    <text evidence="9">The sequence shown here is derived from an EMBL/GenBank/DDBJ whole genome shotgun (WGS) entry which is preliminary data.</text>
</comment>
<evidence type="ECO:0000256" key="3">
    <source>
        <dbReference type="ARBA" id="ARBA00022741"/>
    </source>
</evidence>
<dbReference type="SUPFAM" id="SSF50249">
    <property type="entry name" value="Nucleic acid-binding proteins"/>
    <property type="match status" value="1"/>
</dbReference>
<dbReference type="GO" id="GO:0005737">
    <property type="term" value="C:cytoplasm"/>
    <property type="evidence" value="ECO:0007669"/>
    <property type="project" value="UniProtKB-SubCell"/>
</dbReference>
<feature type="binding site" evidence="7">
    <location>
        <position position="182"/>
    </location>
    <ligand>
        <name>L-aspartate</name>
        <dbReference type="ChEBI" id="CHEBI:29991"/>
    </ligand>
</feature>
<dbReference type="Pfam" id="PF02938">
    <property type="entry name" value="GAD"/>
    <property type="match status" value="1"/>
</dbReference>
<dbReference type="InterPro" id="IPR002312">
    <property type="entry name" value="Asp/Asn-tRNA-synth_IIb"/>
</dbReference>
<dbReference type="Gene3D" id="3.30.1360.30">
    <property type="entry name" value="GAD-like domain"/>
    <property type="match status" value="1"/>
</dbReference>
<dbReference type="SUPFAM" id="SSF55261">
    <property type="entry name" value="GAD domain-like"/>
    <property type="match status" value="1"/>
</dbReference>
<evidence type="ECO:0000256" key="4">
    <source>
        <dbReference type="ARBA" id="ARBA00022840"/>
    </source>
</evidence>
<keyword evidence="5 7" id="KW-0648">Protein biosynthesis</keyword>
<keyword evidence="7" id="KW-0963">Cytoplasm</keyword>
<dbReference type="GO" id="GO:0006422">
    <property type="term" value="P:aspartyl-tRNA aminoacylation"/>
    <property type="evidence" value="ECO:0007669"/>
    <property type="project" value="UniProtKB-UniRule"/>
</dbReference>
<dbReference type="Pfam" id="PF01336">
    <property type="entry name" value="tRNA_anti-codon"/>
    <property type="match status" value="1"/>
</dbReference>
<feature type="binding site" evidence="7">
    <location>
        <position position="497"/>
    </location>
    <ligand>
        <name>L-aspartate</name>
        <dbReference type="ChEBI" id="CHEBI:29991"/>
    </ligand>
</feature>
<reference evidence="10" key="2">
    <citation type="submission" date="2019-01" db="EMBL/GenBank/DDBJ databases">
        <title>Genome sequence of Desulfonema ishimotonii strain Tokyo 01.</title>
        <authorList>
            <person name="Fukui M."/>
        </authorList>
    </citation>
    <scope>NUCLEOTIDE SEQUENCE [LARGE SCALE GENOMIC DNA]</scope>
    <source>
        <strain evidence="10">Tokyo 01</strain>
    </source>
</reference>
<dbReference type="InterPro" id="IPR004365">
    <property type="entry name" value="NA-bd_OB_tRNA"/>
</dbReference>
<keyword evidence="4 7" id="KW-0067">ATP-binding</keyword>
<comment type="catalytic activity">
    <reaction evidence="7">
        <text>tRNA(Asx) + L-aspartate + ATP = L-aspartyl-tRNA(Asx) + AMP + diphosphate</text>
        <dbReference type="Rhea" id="RHEA:18349"/>
        <dbReference type="Rhea" id="RHEA-COMP:9710"/>
        <dbReference type="Rhea" id="RHEA-COMP:9711"/>
        <dbReference type="ChEBI" id="CHEBI:29991"/>
        <dbReference type="ChEBI" id="CHEBI:30616"/>
        <dbReference type="ChEBI" id="CHEBI:33019"/>
        <dbReference type="ChEBI" id="CHEBI:78442"/>
        <dbReference type="ChEBI" id="CHEBI:78516"/>
        <dbReference type="ChEBI" id="CHEBI:456215"/>
        <dbReference type="EC" id="6.1.1.23"/>
    </reaction>
</comment>
<dbReference type="EC" id="6.1.1.23" evidence="7"/>
<comment type="similarity">
    <text evidence="1 7">Belongs to the class-II aminoacyl-tRNA synthetase family. Type 1 subfamily.</text>
</comment>
<dbReference type="CDD" id="cd00777">
    <property type="entry name" value="AspRS_core"/>
    <property type="match status" value="1"/>
</dbReference>
<feature type="site" description="Important for tRNA non-discrimination" evidence="7">
    <location>
        <position position="38"/>
    </location>
</feature>
<evidence type="ECO:0000256" key="1">
    <source>
        <dbReference type="ARBA" id="ARBA00006303"/>
    </source>
</evidence>
<dbReference type="InterPro" id="IPR012340">
    <property type="entry name" value="NA-bd_OB-fold"/>
</dbReference>
<dbReference type="InterPro" id="IPR004524">
    <property type="entry name" value="Asp-tRNA-ligase_1"/>
</dbReference>
<dbReference type="PANTHER" id="PTHR22594">
    <property type="entry name" value="ASPARTYL/LYSYL-TRNA SYNTHETASE"/>
    <property type="match status" value="1"/>
</dbReference>
<keyword evidence="6 7" id="KW-0030">Aminoacyl-tRNA synthetase</keyword>
<dbReference type="GO" id="GO:0004815">
    <property type="term" value="F:aspartate-tRNA ligase activity"/>
    <property type="evidence" value="ECO:0007669"/>
    <property type="project" value="UniProtKB-UniRule"/>
</dbReference>
<dbReference type="AlphaFoldDB" id="A0A401FZH3"/>
<comment type="subcellular location">
    <subcellularLocation>
        <location evidence="7">Cytoplasm</location>
    </subcellularLocation>
</comment>
<dbReference type="Gene3D" id="2.40.50.140">
    <property type="entry name" value="Nucleic acid-binding proteins"/>
    <property type="match status" value="1"/>
</dbReference>
<protein>
    <recommendedName>
        <fullName evidence="7">Aspartate--tRNA(Asp/Asn) ligase</fullName>
        <ecNumber evidence="7">6.1.1.23</ecNumber>
    </recommendedName>
    <alternativeName>
        <fullName evidence="7">Aspartyl-tRNA synthetase</fullName>
        <shortName evidence="7">AspRS</shortName>
    </alternativeName>
    <alternativeName>
        <fullName evidence="7">Non-discriminating aspartyl-tRNA synthetase</fullName>
        <shortName evidence="7">ND-AspRS</shortName>
    </alternativeName>
</protein>
<comment type="subunit">
    <text evidence="7">Homodimer.</text>
</comment>
<dbReference type="Pfam" id="PF00152">
    <property type="entry name" value="tRNA-synt_2"/>
    <property type="match status" value="1"/>
</dbReference>
<dbReference type="Proteomes" id="UP000288096">
    <property type="component" value="Unassembled WGS sequence"/>
</dbReference>
<dbReference type="OrthoDB" id="9802326at2"/>
<dbReference type="SUPFAM" id="SSF55681">
    <property type="entry name" value="Class II aaRS and biotin synthetases"/>
    <property type="match status" value="1"/>
</dbReference>
<accession>A0A401FZH3</accession>
<dbReference type="PRINTS" id="PR01042">
    <property type="entry name" value="TRNASYNTHASP"/>
</dbReference>
<keyword evidence="3 7" id="KW-0547">Nucleotide-binding</keyword>
<evidence type="ECO:0000313" key="9">
    <source>
        <dbReference type="EMBL" id="GBC62347.1"/>
    </source>
</evidence>
<feature type="site" description="Important for tRNA non-discrimination" evidence="7">
    <location>
        <position position="90"/>
    </location>
</feature>
<dbReference type="InterPro" id="IPR004364">
    <property type="entry name" value="Aa-tRNA-synt_II"/>
</dbReference>
<dbReference type="NCBIfam" id="TIGR00459">
    <property type="entry name" value="aspS_bact"/>
    <property type="match status" value="1"/>
</dbReference>
<dbReference type="InterPro" id="IPR029351">
    <property type="entry name" value="GAD_dom"/>
</dbReference>
<dbReference type="InterPro" id="IPR006195">
    <property type="entry name" value="aa-tRNA-synth_II"/>
</dbReference>